<dbReference type="Proteomes" id="UP001281761">
    <property type="component" value="Unassembled WGS sequence"/>
</dbReference>
<feature type="chain" id="PRO_5046891372" evidence="1">
    <location>
        <begin position="30"/>
        <end position="207"/>
    </location>
</feature>
<feature type="signal peptide" evidence="1">
    <location>
        <begin position="1"/>
        <end position="29"/>
    </location>
</feature>
<keyword evidence="1" id="KW-0732">Signal</keyword>
<sequence length="207" mass="22970">MQSTLSLTAKHCAFLKFLVVVENFWASAATKAECSASLQTSSPRCLCAPLPVHLRHPSPTALLISDHHSIPLTAFIEYFNAAFFPSNSSVVLDSFAVSQRLWTPQAVSTLNATTDLLLDTVCINTRETFLSLLKQNSAVTSPLFFRGFIRSLQIPKTENLVIPTWTSLVTPSLGVKQHDYLRYLSSMIRVCTDYGFKTKNGLQLLEN</sequence>
<accession>A0ABQ9WSR0</accession>
<dbReference type="EMBL" id="JARBJD010000497">
    <property type="protein sequence ID" value="KAK2941486.1"/>
    <property type="molecule type" value="Genomic_DNA"/>
</dbReference>
<gene>
    <name evidence="2" type="ORF">BLNAU_23603</name>
</gene>
<evidence type="ECO:0000313" key="3">
    <source>
        <dbReference type="Proteomes" id="UP001281761"/>
    </source>
</evidence>
<protein>
    <submittedName>
        <fullName evidence="2">Uncharacterized protein</fullName>
    </submittedName>
</protein>
<reference evidence="2 3" key="1">
    <citation type="journal article" date="2022" name="bioRxiv">
        <title>Genomics of Preaxostyla Flagellates Illuminates Evolutionary Transitions and the Path Towards Mitochondrial Loss.</title>
        <authorList>
            <person name="Novak L.V.F."/>
            <person name="Treitli S.C."/>
            <person name="Pyrih J."/>
            <person name="Halakuc P."/>
            <person name="Pipaliya S.V."/>
            <person name="Vacek V."/>
            <person name="Brzon O."/>
            <person name="Soukal P."/>
            <person name="Eme L."/>
            <person name="Dacks J.B."/>
            <person name="Karnkowska A."/>
            <person name="Elias M."/>
            <person name="Hampl V."/>
        </authorList>
    </citation>
    <scope>NUCLEOTIDE SEQUENCE [LARGE SCALE GENOMIC DNA]</scope>
    <source>
        <strain evidence="2">NAU3</strain>
        <tissue evidence="2">Gut</tissue>
    </source>
</reference>
<keyword evidence="3" id="KW-1185">Reference proteome</keyword>
<evidence type="ECO:0000256" key="1">
    <source>
        <dbReference type="SAM" id="SignalP"/>
    </source>
</evidence>
<name>A0ABQ9WSR0_9EUKA</name>
<organism evidence="2 3">
    <name type="scientific">Blattamonas nauphoetae</name>
    <dbReference type="NCBI Taxonomy" id="2049346"/>
    <lineage>
        <taxon>Eukaryota</taxon>
        <taxon>Metamonada</taxon>
        <taxon>Preaxostyla</taxon>
        <taxon>Oxymonadida</taxon>
        <taxon>Blattamonas</taxon>
    </lineage>
</organism>
<comment type="caution">
    <text evidence="2">The sequence shown here is derived from an EMBL/GenBank/DDBJ whole genome shotgun (WGS) entry which is preliminary data.</text>
</comment>
<proteinExistence type="predicted"/>
<evidence type="ECO:0000313" key="2">
    <source>
        <dbReference type="EMBL" id="KAK2941486.1"/>
    </source>
</evidence>